<evidence type="ECO:0000313" key="1">
    <source>
        <dbReference type="EMBL" id="OOK67377.1"/>
    </source>
</evidence>
<name>A0A1V3WK81_MYCKA</name>
<dbReference type="Proteomes" id="UP000189229">
    <property type="component" value="Unassembled WGS sequence"/>
</dbReference>
<accession>A0A1V3WK81</accession>
<proteinExistence type="predicted"/>
<protein>
    <submittedName>
        <fullName evidence="1">ABC superfamily ATP binding cassette transporter, ABC domain protein</fullName>
    </submittedName>
</protein>
<comment type="caution">
    <text evidence="1">The sequence shown here is derived from an EMBL/GenBank/DDBJ whole genome shotgun (WGS) entry which is preliminary data.</text>
</comment>
<organism evidence="1 2">
    <name type="scientific">Mycobacterium kansasii</name>
    <dbReference type="NCBI Taxonomy" id="1768"/>
    <lineage>
        <taxon>Bacteria</taxon>
        <taxon>Bacillati</taxon>
        <taxon>Actinomycetota</taxon>
        <taxon>Actinomycetes</taxon>
        <taxon>Mycobacteriales</taxon>
        <taxon>Mycobacteriaceae</taxon>
        <taxon>Mycobacterium</taxon>
    </lineage>
</organism>
<reference evidence="1 2" key="1">
    <citation type="submission" date="2017-02" db="EMBL/GenBank/DDBJ databases">
        <title>Complete genome sequences of Mycobacterium kansasii strains isolated from rhesus macaques.</title>
        <authorList>
            <person name="Panda A."/>
            <person name="Nagaraj S."/>
            <person name="Zhao X."/>
            <person name="Tettelin H."/>
            <person name="Detolla L.J."/>
        </authorList>
    </citation>
    <scope>NUCLEOTIDE SEQUENCE [LARGE SCALE GENOMIC DNA]</scope>
    <source>
        <strain evidence="1 2">11-3813</strain>
    </source>
</reference>
<dbReference type="AlphaFoldDB" id="A0A1V3WK81"/>
<dbReference type="EMBL" id="MVBM01000008">
    <property type="protein sequence ID" value="OOK67377.1"/>
    <property type="molecule type" value="Genomic_DNA"/>
</dbReference>
<gene>
    <name evidence="1" type="ORF">BZL30_7705</name>
</gene>
<sequence length="45" mass="4998">MRDAHVGAQVAADYHVMAGRESTCRPVVANSQRGRGRLRHYSNCI</sequence>
<evidence type="ECO:0000313" key="2">
    <source>
        <dbReference type="Proteomes" id="UP000189229"/>
    </source>
</evidence>